<evidence type="ECO:0000256" key="1">
    <source>
        <dbReference type="SAM" id="MobiDB-lite"/>
    </source>
</evidence>
<dbReference type="PROSITE" id="PS51257">
    <property type="entry name" value="PROKAR_LIPOPROTEIN"/>
    <property type="match status" value="1"/>
</dbReference>
<organism evidence="3 4">
    <name type="scientific">Microlunatus parietis</name>
    <dbReference type="NCBI Taxonomy" id="682979"/>
    <lineage>
        <taxon>Bacteria</taxon>
        <taxon>Bacillati</taxon>
        <taxon>Actinomycetota</taxon>
        <taxon>Actinomycetes</taxon>
        <taxon>Propionibacteriales</taxon>
        <taxon>Propionibacteriaceae</taxon>
        <taxon>Microlunatus</taxon>
    </lineage>
</organism>
<accession>A0A7Y9L916</accession>
<dbReference type="RefSeq" id="WP_179747867.1">
    <property type="nucleotide sequence ID" value="NZ_JACCBU010000001.1"/>
</dbReference>
<evidence type="ECO:0000313" key="3">
    <source>
        <dbReference type="EMBL" id="NYE69092.1"/>
    </source>
</evidence>
<reference evidence="3 4" key="1">
    <citation type="submission" date="2020-07" db="EMBL/GenBank/DDBJ databases">
        <title>Sequencing the genomes of 1000 actinobacteria strains.</title>
        <authorList>
            <person name="Klenk H.-P."/>
        </authorList>
    </citation>
    <scope>NUCLEOTIDE SEQUENCE [LARGE SCALE GENOMIC DNA]</scope>
    <source>
        <strain evidence="3 4">DSM 22083</strain>
    </source>
</reference>
<feature type="chain" id="PRO_5039059849" description="Secreted protein" evidence="2">
    <location>
        <begin position="32"/>
        <end position="296"/>
    </location>
</feature>
<keyword evidence="2" id="KW-0732">Signal</keyword>
<name>A0A7Y9L916_9ACTN</name>
<evidence type="ECO:0000256" key="2">
    <source>
        <dbReference type="SAM" id="SignalP"/>
    </source>
</evidence>
<feature type="region of interest" description="Disordered" evidence="1">
    <location>
        <begin position="34"/>
        <end position="62"/>
    </location>
</feature>
<protein>
    <recommendedName>
        <fullName evidence="5">Secreted protein</fullName>
    </recommendedName>
</protein>
<feature type="compositionally biased region" description="Pro residues" evidence="1">
    <location>
        <begin position="34"/>
        <end position="46"/>
    </location>
</feature>
<dbReference type="AlphaFoldDB" id="A0A7Y9L916"/>
<keyword evidence="4" id="KW-1185">Reference proteome</keyword>
<proteinExistence type="predicted"/>
<dbReference type="EMBL" id="JACCBU010000001">
    <property type="protein sequence ID" value="NYE69092.1"/>
    <property type="molecule type" value="Genomic_DNA"/>
</dbReference>
<feature type="signal peptide" evidence="2">
    <location>
        <begin position="1"/>
        <end position="31"/>
    </location>
</feature>
<comment type="caution">
    <text evidence="3">The sequence shown here is derived from an EMBL/GenBank/DDBJ whole genome shotgun (WGS) entry which is preliminary data.</text>
</comment>
<dbReference type="Proteomes" id="UP000569914">
    <property type="component" value="Unassembled WGS sequence"/>
</dbReference>
<sequence length="296" mass="31612">MRHRPRPSLPRLRSARALLAAAVMIMTAGCALVPTPPNSPDRPSPASPTAVPPTTGQPTAEQTGADFDDIVATERLPDGLAAQELRIMRDGAALNLESINRIGGRVPAATLEELRPLLESPELIEEAAVLETFVNGVCDDSLGIHELTMGDLHIVEKLPCTIPVDTPVLDQIKQLLDEVRKDGITKPLGADGPHFSSIDLEEIFDGRSSGSKITVRPDRTVVRHGPYETSGTIDQPQFDAIRMITAGELCTEPAGEFEHGHLISVDGREPVAVQFLDPKGRCVAGNALVSIVADAV</sequence>
<evidence type="ECO:0008006" key="5">
    <source>
        <dbReference type="Google" id="ProtNLM"/>
    </source>
</evidence>
<evidence type="ECO:0000313" key="4">
    <source>
        <dbReference type="Proteomes" id="UP000569914"/>
    </source>
</evidence>
<gene>
    <name evidence="3" type="ORF">BKA15_000421</name>
</gene>